<dbReference type="InterPro" id="IPR011990">
    <property type="entry name" value="TPR-like_helical_dom_sf"/>
</dbReference>
<protein>
    <recommendedName>
        <fullName evidence="3">Sel1 repeat-containing protein</fullName>
    </recommendedName>
</protein>
<dbReference type="STRING" id="1123010.SAMN02745724_00504"/>
<keyword evidence="2" id="KW-1185">Reference proteome</keyword>
<name>A0A1I1EY38_9GAMM</name>
<accession>A0A1I1EY38</accession>
<dbReference type="SMART" id="SM00671">
    <property type="entry name" value="SEL1"/>
    <property type="match status" value="3"/>
</dbReference>
<dbReference type="InterPro" id="IPR050767">
    <property type="entry name" value="Sel1_AlgK"/>
</dbReference>
<gene>
    <name evidence="1" type="ORF">SAMN02745724_00504</name>
</gene>
<evidence type="ECO:0008006" key="3">
    <source>
        <dbReference type="Google" id="ProtNLM"/>
    </source>
</evidence>
<dbReference type="Proteomes" id="UP000198862">
    <property type="component" value="Unassembled WGS sequence"/>
</dbReference>
<dbReference type="PANTHER" id="PTHR11102">
    <property type="entry name" value="SEL-1-LIKE PROTEIN"/>
    <property type="match status" value="1"/>
</dbReference>
<organism evidence="1 2">
    <name type="scientific">Pseudoalteromonas denitrificans DSM 6059</name>
    <dbReference type="NCBI Taxonomy" id="1123010"/>
    <lineage>
        <taxon>Bacteria</taxon>
        <taxon>Pseudomonadati</taxon>
        <taxon>Pseudomonadota</taxon>
        <taxon>Gammaproteobacteria</taxon>
        <taxon>Alteromonadales</taxon>
        <taxon>Pseudoalteromonadaceae</taxon>
        <taxon>Pseudoalteromonas</taxon>
    </lineage>
</organism>
<dbReference type="Gene3D" id="1.25.40.10">
    <property type="entry name" value="Tetratricopeptide repeat domain"/>
    <property type="match status" value="1"/>
</dbReference>
<sequence>MLRLLFLAVILINIKPFNLSAYYINDRALNTSIIQKQTAMHSMNESMSSLRYLASINNIDAMNLLAQRYEIQKSYLLAEKLYLKIIVQTKNKNAKKIARKNLFTFYKKNQLWKKIDYFLNEDDPKDWTYLSQLHNSQLLTALAQEDVIDLTQKNILTVGVDFVSSVKQLDVDNMCKVNIVPVARSYSSLTQSIKQIYSFSKHPFLSGLPICFTKPLYINKSKLPCLENVNSAIKCDFTQLAQISDWPDNIRHLMVIAEGGKANVHQGVMYLANESGFNVFKHEFMHLFGFDDEYEISKSKQKKRCNLNALNLRYSQLTLKRNTEVRFKNLKPVASCNGSKIKAYKPVNELTLMQYLDKGLPKKYQIKLTKNINKYLSMFPVFAMNFAQSTKTRFWYLYAAKLGFKGALIQVALLKEAEGNITTAIKLLEQSGDWPLAQSNLARLYYEQMQYKKARKYFLLASTKSLDSFAQYFYGKMLFNGQGGKTDKEAAMHYFKLSAAQNNPLAMNYLNSTPVL</sequence>
<dbReference type="InterPro" id="IPR006597">
    <property type="entry name" value="Sel1-like"/>
</dbReference>
<dbReference type="AlphaFoldDB" id="A0A1I1EY38"/>
<dbReference type="SUPFAM" id="SSF81901">
    <property type="entry name" value="HCP-like"/>
    <property type="match status" value="1"/>
</dbReference>
<evidence type="ECO:0000313" key="2">
    <source>
        <dbReference type="Proteomes" id="UP000198862"/>
    </source>
</evidence>
<reference evidence="1 2" key="1">
    <citation type="submission" date="2016-10" db="EMBL/GenBank/DDBJ databases">
        <authorList>
            <person name="de Groot N.N."/>
        </authorList>
    </citation>
    <scope>NUCLEOTIDE SEQUENCE [LARGE SCALE GENOMIC DNA]</scope>
    <source>
        <strain evidence="1 2">DSM 6059</strain>
    </source>
</reference>
<dbReference type="EMBL" id="FOLO01000002">
    <property type="protein sequence ID" value="SFB92065.1"/>
    <property type="molecule type" value="Genomic_DNA"/>
</dbReference>
<evidence type="ECO:0000313" key="1">
    <source>
        <dbReference type="EMBL" id="SFB92065.1"/>
    </source>
</evidence>
<proteinExistence type="predicted"/>
<dbReference type="PANTHER" id="PTHR11102:SF160">
    <property type="entry name" value="ERAD-ASSOCIATED E3 UBIQUITIN-PROTEIN LIGASE COMPONENT HRD3"/>
    <property type="match status" value="1"/>
</dbReference>